<dbReference type="GO" id="GO:0005634">
    <property type="term" value="C:nucleus"/>
    <property type="evidence" value="ECO:0007669"/>
    <property type="project" value="TreeGrafter"/>
</dbReference>
<evidence type="ECO:0000313" key="3">
    <source>
        <dbReference type="Proteomes" id="UP001230188"/>
    </source>
</evidence>
<dbReference type="InterPro" id="IPR051712">
    <property type="entry name" value="ARTD-AVP"/>
</dbReference>
<evidence type="ECO:0000259" key="1">
    <source>
        <dbReference type="Pfam" id="PF00644"/>
    </source>
</evidence>
<dbReference type="PANTHER" id="PTHR45740:SF2">
    <property type="entry name" value="POLY [ADP-RIBOSE] POLYMERASE"/>
    <property type="match status" value="1"/>
</dbReference>
<feature type="domain" description="PARP catalytic" evidence="1">
    <location>
        <begin position="249"/>
        <end position="344"/>
    </location>
</feature>
<dbReference type="Pfam" id="PF00644">
    <property type="entry name" value="PARP"/>
    <property type="match status" value="1"/>
</dbReference>
<dbReference type="GO" id="GO:1990404">
    <property type="term" value="F:NAD+-protein mono-ADP-ribosyltransferase activity"/>
    <property type="evidence" value="ECO:0007669"/>
    <property type="project" value="TreeGrafter"/>
</dbReference>
<dbReference type="InterPro" id="IPR012317">
    <property type="entry name" value="Poly(ADP-ribose)pol_cat_dom"/>
</dbReference>
<dbReference type="SUPFAM" id="SSF56399">
    <property type="entry name" value="ADP-ribosylation"/>
    <property type="match status" value="1"/>
</dbReference>
<dbReference type="GO" id="GO:0003950">
    <property type="term" value="F:NAD+ poly-ADP-ribosyltransferase activity"/>
    <property type="evidence" value="ECO:0007669"/>
    <property type="project" value="InterPro"/>
</dbReference>
<keyword evidence="3" id="KW-1185">Reference proteome</keyword>
<evidence type="ECO:0000313" key="2">
    <source>
        <dbReference type="EMBL" id="KAJ8600807.1"/>
    </source>
</evidence>
<accession>A0AAD7XGQ7</accession>
<protein>
    <recommendedName>
        <fullName evidence="1">PARP catalytic domain-containing protein</fullName>
    </recommendedName>
</protein>
<dbReference type="PANTHER" id="PTHR45740">
    <property type="entry name" value="POLY [ADP-RIBOSE] POLYMERASE"/>
    <property type="match status" value="1"/>
</dbReference>
<comment type="caution">
    <text evidence="2">The sequence shown here is derived from an EMBL/GenBank/DDBJ whole genome shotgun (WGS) entry which is preliminary data.</text>
</comment>
<name>A0AAD7XGQ7_9STRA</name>
<gene>
    <name evidence="2" type="ORF">CTAYLR_009997</name>
</gene>
<sequence length="375" mass="41146">MAPQVCQLEGCGLPAHFDPQSGITHDFCGRTHAQLARQRPLRPPHGDCHTCKLDRCSKGVYFDRETGRVHDFCCRTHAMEAMAGGAHPRPNHTRAAPCGAPRCALPGCASERYYDEGTKRVHDYCGRTHAREAARRGLVPPSLAGIDDAGIEKIFGGRDGGYLISVLNADHPKVAGVKKQFVETWYHSARVPTVIRVLMIRNSRDVFNHYQAYAGAKGNVERRWHGTASECRFGIDLDQPPCTSPTCAVCSIVAESFSLSLAGTSSVGGQRRQLRYGQGLYFSKCSSKSNDYAEHSERATPTGTYRVMFLCKVALGSVHQTARPQIDDVNPILKQGYDSVVGLTTADGGTLNYEETVVYNEHAAIPSYLILYRLS</sequence>
<organism evidence="2 3">
    <name type="scientific">Chrysophaeum taylorii</name>
    <dbReference type="NCBI Taxonomy" id="2483200"/>
    <lineage>
        <taxon>Eukaryota</taxon>
        <taxon>Sar</taxon>
        <taxon>Stramenopiles</taxon>
        <taxon>Ochrophyta</taxon>
        <taxon>Pelagophyceae</taxon>
        <taxon>Pelagomonadales</taxon>
        <taxon>Pelagomonadaceae</taxon>
        <taxon>Chrysophaeum</taxon>
    </lineage>
</organism>
<dbReference type="EMBL" id="JAQMWT010000474">
    <property type="protein sequence ID" value="KAJ8600807.1"/>
    <property type="molecule type" value="Genomic_DNA"/>
</dbReference>
<dbReference type="AlphaFoldDB" id="A0AAD7XGQ7"/>
<proteinExistence type="predicted"/>
<reference evidence="2" key="1">
    <citation type="submission" date="2023-01" db="EMBL/GenBank/DDBJ databases">
        <title>Metagenome sequencing of chrysophaentin producing Chrysophaeum taylorii.</title>
        <authorList>
            <person name="Davison J."/>
            <person name="Bewley C."/>
        </authorList>
    </citation>
    <scope>NUCLEOTIDE SEQUENCE</scope>
    <source>
        <strain evidence="2">NIES-1699</strain>
    </source>
</reference>
<dbReference type="Proteomes" id="UP001230188">
    <property type="component" value="Unassembled WGS sequence"/>
</dbReference>
<dbReference type="Gene3D" id="3.90.228.10">
    <property type="match status" value="1"/>
</dbReference>